<dbReference type="GeneID" id="109467340"/>
<accession>A0A6P4Y8P4</accession>
<organism evidence="2 3">
    <name type="scientific">Branchiostoma belcheri</name>
    <name type="common">Amphioxus</name>
    <dbReference type="NCBI Taxonomy" id="7741"/>
    <lineage>
        <taxon>Eukaryota</taxon>
        <taxon>Metazoa</taxon>
        <taxon>Chordata</taxon>
        <taxon>Cephalochordata</taxon>
        <taxon>Leptocardii</taxon>
        <taxon>Amphioxiformes</taxon>
        <taxon>Branchiostomatidae</taxon>
        <taxon>Branchiostoma</taxon>
    </lineage>
</organism>
<evidence type="ECO:0000256" key="1">
    <source>
        <dbReference type="ARBA" id="ARBA00022729"/>
    </source>
</evidence>
<gene>
    <name evidence="3" type="primary">LOC109467340</name>
</gene>
<name>A0A6P4Y8P4_BRABE</name>
<dbReference type="OrthoDB" id="6409159at2759"/>
<keyword evidence="1" id="KW-0732">Signal</keyword>
<dbReference type="KEGG" id="bbel:109467340"/>
<reference evidence="3" key="1">
    <citation type="submission" date="2025-08" db="UniProtKB">
        <authorList>
            <consortium name="RefSeq"/>
        </authorList>
    </citation>
    <scope>IDENTIFICATION</scope>
    <source>
        <tissue evidence="3">Gonad</tissue>
    </source>
</reference>
<evidence type="ECO:0000313" key="2">
    <source>
        <dbReference type="Proteomes" id="UP000515135"/>
    </source>
</evidence>
<protein>
    <submittedName>
        <fullName evidence="3">Uncharacterized protein LOC109467340</fullName>
    </submittedName>
</protein>
<dbReference type="Proteomes" id="UP000515135">
    <property type="component" value="Unplaced"/>
</dbReference>
<dbReference type="AlphaFoldDB" id="A0A6P4Y8P4"/>
<dbReference type="GO" id="GO:0009898">
    <property type="term" value="C:cytoplasmic side of plasma membrane"/>
    <property type="evidence" value="ECO:0007669"/>
    <property type="project" value="TreeGrafter"/>
</dbReference>
<dbReference type="GO" id="GO:0006689">
    <property type="term" value="P:ganglioside catabolic process"/>
    <property type="evidence" value="ECO:0007669"/>
    <property type="project" value="InterPro"/>
</dbReference>
<dbReference type="SUPFAM" id="SSF63707">
    <property type="entry name" value="Ganglioside M2 (gm2) activator"/>
    <property type="match status" value="1"/>
</dbReference>
<keyword evidence="2" id="KW-1185">Reference proteome</keyword>
<dbReference type="Gene3D" id="2.70.220.10">
    <property type="entry name" value="Ganglioside GM2 activator"/>
    <property type="match status" value="1"/>
</dbReference>
<sequence>MLAFFLATIALVGAQKNGQFDQHYQFGNLHQPIDKAVIFDCGSNPDRAIRNPKFVFSRDDLELPGNFTIIDAEVEVAKPVPRPLYGRIDAWRTIFLFGGAASTIQLGCFGLTGKDFGIGSCDYGELCGLLDLNAPVNNITGAPTCWTEAIDLGIPEDQCTCEGISPKVYSLSNWQKTVDLTDLESGVLTFLAQGDYELRLTATDASGAEQACIGIRVPVKEYEDPNATGGWLFGRKKRSAKLL</sequence>
<evidence type="ECO:0000313" key="3">
    <source>
        <dbReference type="RefSeq" id="XP_019620843.1"/>
    </source>
</evidence>
<dbReference type="InterPro" id="IPR028996">
    <property type="entry name" value="GM2-AP"/>
</dbReference>
<dbReference type="PANTHER" id="PTHR17357:SF0">
    <property type="entry name" value="GANGLIOSIDE GM2 ACTIVATOR"/>
    <property type="match status" value="1"/>
</dbReference>
<proteinExistence type="predicted"/>
<dbReference type="GO" id="GO:0008047">
    <property type="term" value="F:enzyme activator activity"/>
    <property type="evidence" value="ECO:0007669"/>
    <property type="project" value="InterPro"/>
</dbReference>
<dbReference type="PANTHER" id="PTHR17357">
    <property type="entry name" value="GM2 GANGLIOSIDE ACTIVATOR PROTEIN"/>
    <property type="match status" value="1"/>
</dbReference>
<dbReference type="InterPro" id="IPR036846">
    <property type="entry name" value="GM2-AP_sf"/>
</dbReference>
<dbReference type="RefSeq" id="XP_019620843.1">
    <property type="nucleotide sequence ID" value="XM_019765284.1"/>
</dbReference>
<dbReference type="GO" id="GO:0005319">
    <property type="term" value="F:lipid transporter activity"/>
    <property type="evidence" value="ECO:0007669"/>
    <property type="project" value="TreeGrafter"/>
</dbReference>